<feature type="compositionally biased region" description="Low complexity" evidence="1">
    <location>
        <begin position="49"/>
        <end position="61"/>
    </location>
</feature>
<feature type="transmembrane region" description="Helical" evidence="2">
    <location>
        <begin position="21"/>
        <end position="39"/>
    </location>
</feature>
<dbReference type="InterPro" id="IPR013784">
    <property type="entry name" value="Carb-bd-like_fold"/>
</dbReference>
<keyword evidence="2" id="KW-0812">Transmembrane</keyword>
<gene>
    <name evidence="3" type="ORF">D7Y13_11070</name>
</gene>
<keyword evidence="2" id="KW-0472">Membrane</keyword>
<evidence type="ECO:0000256" key="2">
    <source>
        <dbReference type="SAM" id="Phobius"/>
    </source>
</evidence>
<evidence type="ECO:0000256" key="1">
    <source>
        <dbReference type="SAM" id="MobiDB-lite"/>
    </source>
</evidence>
<dbReference type="Pfam" id="PF13620">
    <property type="entry name" value="CarboxypepD_reg"/>
    <property type="match status" value="2"/>
</dbReference>
<dbReference type="Gene3D" id="2.60.40.10">
    <property type="entry name" value="Immunoglobulins"/>
    <property type="match status" value="1"/>
</dbReference>
<comment type="caution">
    <text evidence="3">The sequence shown here is derived from an EMBL/GenBank/DDBJ whole genome shotgun (WGS) entry which is preliminary data.</text>
</comment>
<dbReference type="InterPro" id="IPR013783">
    <property type="entry name" value="Ig-like_fold"/>
</dbReference>
<keyword evidence="2" id="KW-1133">Transmembrane helix</keyword>
<dbReference type="Proteomes" id="UP000278907">
    <property type="component" value="Unassembled WGS sequence"/>
</dbReference>
<proteinExistence type="predicted"/>
<feature type="region of interest" description="Disordered" evidence="1">
    <location>
        <begin position="1078"/>
        <end position="1100"/>
    </location>
</feature>
<keyword evidence="4" id="KW-1185">Reference proteome</keyword>
<evidence type="ECO:0000313" key="3">
    <source>
        <dbReference type="EMBL" id="RKI11459.1"/>
    </source>
</evidence>
<evidence type="ECO:0000313" key="4">
    <source>
        <dbReference type="Proteomes" id="UP000278907"/>
    </source>
</evidence>
<accession>A0ABX9QKH6</accession>
<dbReference type="SUPFAM" id="SSF49464">
    <property type="entry name" value="Carboxypeptidase regulatory domain-like"/>
    <property type="match status" value="2"/>
</dbReference>
<organism evidence="3 4">
    <name type="scientific">Corallococcus praedator</name>
    <dbReference type="NCBI Taxonomy" id="2316724"/>
    <lineage>
        <taxon>Bacteria</taxon>
        <taxon>Pseudomonadati</taxon>
        <taxon>Myxococcota</taxon>
        <taxon>Myxococcia</taxon>
        <taxon>Myxococcales</taxon>
        <taxon>Cystobacterineae</taxon>
        <taxon>Myxococcaceae</taxon>
        <taxon>Corallococcus</taxon>
    </lineage>
</organism>
<sequence length="1100" mass="119804">MSTRSAVRGYPGRRMRQGNRRWVFIIAGIVGLLLVTYFLRGHGAASKRGSPGTTAGATSGSFVTGPRVTPVPGASLRITGLVRDARGPVAGVSVSASSVEPEETLSERSCPPTYASPKARARLTDCWTEAHEELLDQVSAREGEARILAAATTEEDGTFVLDGLPEGTVTLWALGPEGAAKVHDVAAGRQDVVLALEDGHVFEGIVVQDVRNREPLAGAQVTVFSHEHTRFFDATSDARGRFRIGPLPSTRYALLATADERSPRMLRDANPLESQVLLLERPSRYAGRVVSAQGAPAPGVHVRMLSPWNDMARYRTTTDAQGRFDFRVAGTHENKLFAQTAAQDAFATVDTGPREDLVLTLEPGVLLQGTVRDDAGRPIEGARISAVRMMDEEGLSETQRTVTDASGHYQLGPLLAVRTYVIARADRHLMESTTIDLVDGDTEPLDFTLSRAVSVEGLLVDEEGQPLAHKELRLHQGPMTDSPAGARVAVARTDDAGRFTLDAEAAGPGWLDVYDSDFLPGQLAVTIPSQEVRMVMHRGASVPVTVRNAAGAPLADVEVTLWKRDARNWSERARRTDEQGRATLQGLKPGPYVVEAVNPTRDVDQRASRPLDIVEGVNPEVALRMEEGRTLRGIVVDTRGQPLAGAAVRAHVPDGDTPHYRARTDDDYDVDGLETNTPKGVLTDDEGRFTLRHLRGPRHELWVDLEDHRVEPSRCQGVTSPWKHTLRVGSDVDEVRLVLRRMPHVRGRVVAEGGVALPSFEVNGMRSRLPDGRFELTAEEPGAWRLRVEAQDFAPLERTLTLDDTDVDLGVLTLTRGRTVRVLLRDAETGAPFNGRVRVDSGAQFTLPVTYRIRAEGAPEGPPYPDRHRAVPEQDGTLRLEHLPATAFTVELDVPLFLPLSRSVGAQEETITASLGRGARVSGHVRDAQGRPAHATIVFTRPDGTRDERHPPPGDFSFDSVAPGLYTASAYPVEDSDPTFFPNRSVTIPPTGEVTLTFDAAGSSVTLALRTVGDIDTVLLLRGQVPLPTSAKAAERLEILQHPFKQWEGLSLIYRRVPAGHYTLLGLNRAKDRIHREELDVPAEGTPSHDVRPVWSPLVP</sequence>
<feature type="region of interest" description="Disordered" evidence="1">
    <location>
        <begin position="44"/>
        <end position="66"/>
    </location>
</feature>
<dbReference type="EMBL" id="RAWI01000062">
    <property type="protein sequence ID" value="RKI11459.1"/>
    <property type="molecule type" value="Genomic_DNA"/>
</dbReference>
<dbReference type="InterPro" id="IPR008969">
    <property type="entry name" value="CarboxyPept-like_regulatory"/>
</dbReference>
<name>A0ABX9QKH6_9BACT</name>
<evidence type="ECO:0008006" key="5">
    <source>
        <dbReference type="Google" id="ProtNLM"/>
    </source>
</evidence>
<protein>
    <recommendedName>
        <fullName evidence="5">Carboxypeptidase regulatory-like domain-containing protein</fullName>
    </recommendedName>
</protein>
<reference evidence="3 4" key="1">
    <citation type="submission" date="2018-09" db="EMBL/GenBank/DDBJ databases">
        <authorList>
            <person name="Livingstone P.G."/>
            <person name="Whitworth D.E."/>
        </authorList>
    </citation>
    <scope>NUCLEOTIDE SEQUENCE [LARGE SCALE GENOMIC DNA]</scope>
    <source>
        <strain evidence="3 4">CA031B</strain>
    </source>
</reference>
<dbReference type="Gene3D" id="2.60.40.1120">
    <property type="entry name" value="Carboxypeptidase-like, regulatory domain"/>
    <property type="match status" value="2"/>
</dbReference>
<dbReference type="SUPFAM" id="SSF49452">
    <property type="entry name" value="Starch-binding domain-like"/>
    <property type="match status" value="1"/>
</dbReference>